<dbReference type="RefSeq" id="WP_142608642.1">
    <property type="nucleotide sequence ID" value="NZ_VDGG01000048.1"/>
</dbReference>
<organism evidence="8 9">
    <name type="scientific">Psychrobacillus soli</name>
    <dbReference type="NCBI Taxonomy" id="1543965"/>
    <lineage>
        <taxon>Bacteria</taxon>
        <taxon>Bacillati</taxon>
        <taxon>Bacillota</taxon>
        <taxon>Bacilli</taxon>
        <taxon>Bacillales</taxon>
        <taxon>Bacillaceae</taxon>
        <taxon>Psychrobacillus</taxon>
    </lineage>
</organism>
<evidence type="ECO:0000256" key="6">
    <source>
        <dbReference type="SAM" id="Phobius"/>
    </source>
</evidence>
<dbReference type="AlphaFoldDB" id="A0A544SSB5"/>
<keyword evidence="9" id="KW-1185">Reference proteome</keyword>
<comment type="subcellular location">
    <subcellularLocation>
        <location evidence="1">Membrane</location>
        <topology evidence="1">Multi-pass membrane protein</topology>
    </subcellularLocation>
</comment>
<keyword evidence="2 6" id="KW-0812">Transmembrane</keyword>
<dbReference type="InterPro" id="IPR007816">
    <property type="entry name" value="ResB-like_domain"/>
</dbReference>
<feature type="domain" description="ResB-like" evidence="7">
    <location>
        <begin position="65"/>
        <end position="519"/>
    </location>
</feature>
<dbReference type="GO" id="GO:0016020">
    <property type="term" value="C:membrane"/>
    <property type="evidence" value="ECO:0007669"/>
    <property type="project" value="UniProtKB-SubCell"/>
</dbReference>
<keyword evidence="4 6" id="KW-1133">Transmembrane helix</keyword>
<protein>
    <submittedName>
        <fullName evidence="8">Cytochrome C biogenesis protein</fullName>
    </submittedName>
</protein>
<dbReference type="Pfam" id="PF05140">
    <property type="entry name" value="ResB"/>
    <property type="match status" value="1"/>
</dbReference>
<evidence type="ECO:0000256" key="5">
    <source>
        <dbReference type="ARBA" id="ARBA00023136"/>
    </source>
</evidence>
<evidence type="ECO:0000313" key="9">
    <source>
        <dbReference type="Proteomes" id="UP000318937"/>
    </source>
</evidence>
<keyword evidence="5 6" id="KW-0472">Membrane</keyword>
<dbReference type="GO" id="GO:0017004">
    <property type="term" value="P:cytochrome complex assembly"/>
    <property type="evidence" value="ECO:0007669"/>
    <property type="project" value="UniProtKB-KW"/>
</dbReference>
<evidence type="ECO:0000256" key="2">
    <source>
        <dbReference type="ARBA" id="ARBA00022692"/>
    </source>
</evidence>
<feature type="transmembrane region" description="Helical" evidence="6">
    <location>
        <begin position="126"/>
        <end position="148"/>
    </location>
</feature>
<reference evidence="8 9" key="1">
    <citation type="submission" date="2019-05" db="EMBL/GenBank/DDBJ databases">
        <title>Psychrobacillus vulpis sp. nov., a new species isolated from feces of a red fox that inhabits in The Tablas de Daimiel Natural Park, Albacete, Spain.</title>
        <authorList>
            <person name="Rodriguez M."/>
            <person name="Reina J.C."/>
            <person name="Bejar V."/>
            <person name="Llamas I."/>
        </authorList>
    </citation>
    <scope>NUCLEOTIDE SEQUENCE [LARGE SCALE GENOMIC DNA]</scope>
    <source>
        <strain evidence="8 9">NHI-2</strain>
    </source>
</reference>
<dbReference type="PANTHER" id="PTHR31566:SF0">
    <property type="entry name" value="CYTOCHROME C BIOGENESIS PROTEIN CCS1, CHLOROPLASTIC"/>
    <property type="match status" value="1"/>
</dbReference>
<gene>
    <name evidence="8" type="ORF">FG383_17250</name>
</gene>
<keyword evidence="3" id="KW-0201">Cytochrome c-type biogenesis</keyword>
<evidence type="ECO:0000256" key="3">
    <source>
        <dbReference type="ARBA" id="ARBA00022748"/>
    </source>
</evidence>
<accession>A0A544SSB5</accession>
<name>A0A544SSB5_9BACI</name>
<dbReference type="PANTHER" id="PTHR31566">
    <property type="entry name" value="CYTOCHROME C BIOGENESIS PROTEIN CCS1, CHLOROPLASTIC"/>
    <property type="match status" value="1"/>
</dbReference>
<proteinExistence type="predicted"/>
<sequence length="549" mass="62448">MDKIVCTCGNVNPAGTLLCESCGRPLNKETADKKLVDMRYEGSARRSQTYNKTIIDKVWNFFSSVKVGVWLIVIILVAASIGTILPQVFYVPATTEEDIAAYYERIYGTFGTLYYKLGLSDLYSSWWFQGLIGMLGISLIIASLDRVIPLYKSLKKQKTKRHTSFLKLQRLYGIGNIENGEESIRKAEEKLKTMRYNVKREGNALLAERGRFSRWGPYINHLGLILFLFGVMLRALPGFYVDETMWLREGETLYIPKTDGYFLESKEFIYETYSKEESEEVFGDAIDRVGTIAKNYQSNVALYKGPEGAVAGHLDDLTFEKEAAIQVNKPLKFDNFSVFQMDFRLDELASMTFQLQDKLTAESFGEFTINLADPEPVYELQNGSKVEILDYYADFTGFEDGVPQSKSPLPNNPAFLVKMYTPEFPKGETSFVMIKETLEPLGENVHKIAFQSVETRDVSGLTIRKDLTLPILMLGGLIFMIGVAQGSYWNHRRIWIQRLEDGQVVIAAHTNKNWLSIIRDMDAVSEVANLPKYEDQQDEDSKENKEEGV</sequence>
<evidence type="ECO:0000256" key="1">
    <source>
        <dbReference type="ARBA" id="ARBA00004141"/>
    </source>
</evidence>
<dbReference type="Proteomes" id="UP000318937">
    <property type="component" value="Unassembled WGS sequence"/>
</dbReference>
<evidence type="ECO:0000313" key="8">
    <source>
        <dbReference type="EMBL" id="TQR08028.1"/>
    </source>
</evidence>
<dbReference type="InterPro" id="IPR023494">
    <property type="entry name" value="Cyt_c_bgen_Ccs1/CcsB/ResB"/>
</dbReference>
<evidence type="ECO:0000256" key="4">
    <source>
        <dbReference type="ARBA" id="ARBA00022989"/>
    </source>
</evidence>
<feature type="transmembrane region" description="Helical" evidence="6">
    <location>
        <begin position="67"/>
        <end position="89"/>
    </location>
</feature>
<evidence type="ECO:0000259" key="7">
    <source>
        <dbReference type="Pfam" id="PF05140"/>
    </source>
</evidence>
<comment type="caution">
    <text evidence="8">The sequence shown here is derived from an EMBL/GenBank/DDBJ whole genome shotgun (WGS) entry which is preliminary data.</text>
</comment>
<feature type="transmembrane region" description="Helical" evidence="6">
    <location>
        <begin position="467"/>
        <end position="489"/>
    </location>
</feature>
<dbReference type="OrthoDB" id="9770923at2"/>
<dbReference type="EMBL" id="VDGG01000048">
    <property type="protein sequence ID" value="TQR08028.1"/>
    <property type="molecule type" value="Genomic_DNA"/>
</dbReference>
<feature type="transmembrane region" description="Helical" evidence="6">
    <location>
        <begin position="218"/>
        <end position="240"/>
    </location>
</feature>